<dbReference type="AlphaFoldDB" id="A0A7J3XYQ6"/>
<dbReference type="Gene3D" id="3.40.50.80">
    <property type="entry name" value="Nucleotide-binding domain of ferredoxin-NADP reductase (FNR) module"/>
    <property type="match status" value="1"/>
</dbReference>
<keyword evidence="1" id="KW-0411">Iron-sulfur</keyword>
<dbReference type="SUPFAM" id="SSF52343">
    <property type="entry name" value="Ferredoxin reductase-like, C-terminal NADP-linked domain"/>
    <property type="match status" value="1"/>
</dbReference>
<dbReference type="PANTHER" id="PTHR43513">
    <property type="entry name" value="DIHYDROOROTATE DEHYDROGENASE B (NAD(+)), ELECTRON TRANSFER SUBUNIT"/>
    <property type="match status" value="1"/>
</dbReference>
<dbReference type="PIRSF" id="PIRSF006816">
    <property type="entry name" value="Cyc3_hyd_g"/>
    <property type="match status" value="1"/>
</dbReference>
<dbReference type="InterPro" id="IPR017938">
    <property type="entry name" value="Riboflavin_synthase-like_b-brl"/>
</dbReference>
<dbReference type="SUPFAM" id="SSF63380">
    <property type="entry name" value="Riboflavin synthase domain-like"/>
    <property type="match status" value="1"/>
</dbReference>
<sequence>MYKITGKEDLNDQDYFIEVEAPHVVRHWRPGQFVILLVSERGERIPMSVATIEDSRVGMFIKKLGKTSIQLYKEYNVGDGIYAVAGPLGNPAPLTYYGTVVLASDAVCGHAEQLGLAVELSRLGNKVISIQTFKSENEVYPDKYLTKKLVDEHYITTLDGSAGFKGHFIDLLRELLARREVKAVYAGGALPSLKKLAEATVGKGVRVYTLVRQIMVDGTGMCGSCRVRYNGGIAYACRDGPWFDAHLVDWDDVLRRDARFKRVEKLALEKYLAR</sequence>
<dbReference type="NCBIfam" id="NF004862">
    <property type="entry name" value="PRK06222.1"/>
    <property type="match status" value="1"/>
</dbReference>
<evidence type="ECO:0000256" key="1">
    <source>
        <dbReference type="PIRSR" id="PIRSR006816-2"/>
    </source>
</evidence>
<keyword evidence="1" id="KW-0479">Metal-binding</keyword>
<accession>A0A7J3XYQ6</accession>
<dbReference type="GO" id="GO:0046872">
    <property type="term" value="F:metal ion binding"/>
    <property type="evidence" value="ECO:0007669"/>
    <property type="project" value="UniProtKB-KW"/>
</dbReference>
<protein>
    <submittedName>
        <fullName evidence="3">Sulfide/dihydroorotate dehydrogenase-like FAD/NAD-binding protein</fullName>
    </submittedName>
</protein>
<dbReference type="EMBL" id="DRYK01000030">
    <property type="protein sequence ID" value="HHP67589.1"/>
    <property type="molecule type" value="Genomic_DNA"/>
</dbReference>
<dbReference type="GO" id="GO:0016491">
    <property type="term" value="F:oxidoreductase activity"/>
    <property type="evidence" value="ECO:0007669"/>
    <property type="project" value="InterPro"/>
</dbReference>
<evidence type="ECO:0000259" key="2">
    <source>
        <dbReference type="PROSITE" id="PS51384"/>
    </source>
</evidence>
<dbReference type="GO" id="GO:0050660">
    <property type="term" value="F:flavin adenine dinucleotide binding"/>
    <property type="evidence" value="ECO:0007669"/>
    <property type="project" value="InterPro"/>
</dbReference>
<dbReference type="InterPro" id="IPR017927">
    <property type="entry name" value="FAD-bd_FR_type"/>
</dbReference>
<feature type="domain" description="FAD-binding FR-type" evidence="2">
    <location>
        <begin position="1"/>
        <end position="94"/>
    </location>
</feature>
<dbReference type="GO" id="GO:0051537">
    <property type="term" value="F:2 iron, 2 sulfur cluster binding"/>
    <property type="evidence" value="ECO:0007669"/>
    <property type="project" value="UniProtKB-KW"/>
</dbReference>
<dbReference type="Pfam" id="PF10418">
    <property type="entry name" value="DHODB_Fe-S_bind"/>
    <property type="match status" value="1"/>
</dbReference>
<dbReference type="PROSITE" id="PS51384">
    <property type="entry name" value="FAD_FR"/>
    <property type="match status" value="1"/>
</dbReference>
<dbReference type="InterPro" id="IPR039261">
    <property type="entry name" value="FNR_nucleotide-bd"/>
</dbReference>
<keyword evidence="1" id="KW-0001">2Fe-2S</keyword>
<reference evidence="3" key="1">
    <citation type="journal article" date="2020" name="mSystems">
        <title>Genome- and Community-Level Interaction Insights into Carbon Utilization and Element Cycling Functions of Hydrothermarchaeota in Hydrothermal Sediment.</title>
        <authorList>
            <person name="Zhou Z."/>
            <person name="Liu Y."/>
            <person name="Xu W."/>
            <person name="Pan J."/>
            <person name="Luo Z.H."/>
            <person name="Li M."/>
        </authorList>
    </citation>
    <scope>NUCLEOTIDE SEQUENCE [LARGE SCALE GENOMIC DNA]</scope>
    <source>
        <strain evidence="3">SpSt-110</strain>
    </source>
</reference>
<proteinExistence type="predicted"/>
<organism evidence="3">
    <name type="scientific">Thermogladius calderae</name>
    <dbReference type="NCBI Taxonomy" id="1200300"/>
    <lineage>
        <taxon>Archaea</taxon>
        <taxon>Thermoproteota</taxon>
        <taxon>Thermoprotei</taxon>
        <taxon>Desulfurococcales</taxon>
        <taxon>Desulfurococcaceae</taxon>
        <taxon>Thermogladius</taxon>
    </lineage>
</organism>
<feature type="binding site" evidence="1">
    <location>
        <position position="237"/>
    </location>
    <ligand>
        <name>[2Fe-2S] cluster</name>
        <dbReference type="ChEBI" id="CHEBI:190135"/>
    </ligand>
</feature>
<keyword evidence="1" id="KW-0408">Iron</keyword>
<evidence type="ECO:0000313" key="3">
    <source>
        <dbReference type="EMBL" id="HHP67589.1"/>
    </source>
</evidence>
<dbReference type="InterPro" id="IPR012165">
    <property type="entry name" value="Cyt_c3_hydrogenase_gsu"/>
</dbReference>
<dbReference type="InterPro" id="IPR050353">
    <property type="entry name" value="PyrK_electron_transfer"/>
</dbReference>
<name>A0A7J3XYQ6_9CREN</name>
<comment type="caution">
    <text evidence="3">The sequence shown here is derived from an EMBL/GenBank/DDBJ whole genome shotgun (WGS) entry which is preliminary data.</text>
</comment>
<dbReference type="CDD" id="cd06219">
    <property type="entry name" value="DHOD_e_trans_like1"/>
    <property type="match status" value="1"/>
</dbReference>
<dbReference type="InterPro" id="IPR019480">
    <property type="entry name" value="Dihydroorotate_DH_Fe-S-bd"/>
</dbReference>
<feature type="binding site" evidence="1">
    <location>
        <position position="225"/>
    </location>
    <ligand>
        <name>[2Fe-2S] cluster</name>
        <dbReference type="ChEBI" id="CHEBI:190135"/>
    </ligand>
</feature>
<gene>
    <name evidence="3" type="ORF">ENM60_02190</name>
</gene>
<dbReference type="Gene3D" id="2.40.30.10">
    <property type="entry name" value="Translation factors"/>
    <property type="match status" value="1"/>
</dbReference>
<comment type="cofactor">
    <cofactor evidence="1">
        <name>[2Fe-2S] cluster</name>
        <dbReference type="ChEBI" id="CHEBI:190135"/>
    </cofactor>
    <text evidence="1">Binds 1 [2Fe-2S] cluster per subunit.</text>
</comment>
<dbReference type="PANTHER" id="PTHR43513:SF3">
    <property type="entry name" value="DIHYDROOROTATE DEHYDROGENASE B (NAD(+)), ELECTRON TRANSFER SUBUNIT-RELATED"/>
    <property type="match status" value="1"/>
</dbReference>
<dbReference type="GO" id="GO:0006221">
    <property type="term" value="P:pyrimidine nucleotide biosynthetic process"/>
    <property type="evidence" value="ECO:0007669"/>
    <property type="project" value="InterPro"/>
</dbReference>
<feature type="binding site" evidence="1">
    <location>
        <position position="222"/>
    </location>
    <ligand>
        <name>[2Fe-2S] cluster</name>
        <dbReference type="ChEBI" id="CHEBI:190135"/>
    </ligand>
</feature>